<evidence type="ECO:0000256" key="1">
    <source>
        <dbReference type="ARBA" id="ARBA00022701"/>
    </source>
</evidence>
<dbReference type="GO" id="GO:0005524">
    <property type="term" value="F:ATP binding"/>
    <property type="evidence" value="ECO:0007669"/>
    <property type="project" value="UniProtKB-UniRule"/>
</dbReference>
<dbReference type="Proteomes" id="UP001642360">
    <property type="component" value="Unassembled WGS sequence"/>
</dbReference>
<reference evidence="10 11" key="1">
    <citation type="submission" date="2024-02" db="EMBL/GenBank/DDBJ databases">
        <authorList>
            <person name="Vignale AGUSTIN F."/>
            <person name="Sosa J E."/>
            <person name="Modenutti C."/>
        </authorList>
    </citation>
    <scope>NUCLEOTIDE SEQUENCE [LARGE SCALE GENOMIC DNA]</scope>
</reference>
<evidence type="ECO:0000256" key="6">
    <source>
        <dbReference type="RuleBase" id="RU000394"/>
    </source>
</evidence>
<dbReference type="AlphaFoldDB" id="A0ABC8RW20"/>
<dbReference type="PRINTS" id="PR00380">
    <property type="entry name" value="KINESINHEAVY"/>
</dbReference>
<feature type="region of interest" description="Disordered" evidence="8">
    <location>
        <begin position="1"/>
        <end position="79"/>
    </location>
</feature>
<dbReference type="SMART" id="SM00129">
    <property type="entry name" value="KISc"/>
    <property type="match status" value="1"/>
</dbReference>
<evidence type="ECO:0000256" key="8">
    <source>
        <dbReference type="SAM" id="MobiDB-lite"/>
    </source>
</evidence>
<feature type="domain" description="Kinesin motor" evidence="9">
    <location>
        <begin position="84"/>
        <end position="402"/>
    </location>
</feature>
<dbReference type="InterPro" id="IPR027417">
    <property type="entry name" value="P-loop_NTPase"/>
</dbReference>
<dbReference type="PANTHER" id="PTHR24115:SF1008">
    <property type="entry name" value="KINESIN-LIKE PROTEIN SUBITO"/>
    <property type="match status" value="1"/>
</dbReference>
<dbReference type="GO" id="GO:0003774">
    <property type="term" value="F:cytoskeletal motor activity"/>
    <property type="evidence" value="ECO:0007669"/>
    <property type="project" value="UniProtKB-UniRule"/>
</dbReference>
<protein>
    <recommendedName>
        <fullName evidence="6">Kinesin-like protein</fullName>
    </recommendedName>
</protein>
<dbReference type="PANTHER" id="PTHR24115">
    <property type="entry name" value="KINESIN-RELATED"/>
    <property type="match status" value="1"/>
</dbReference>
<keyword evidence="11" id="KW-1185">Reference proteome</keyword>
<organism evidence="10 11">
    <name type="scientific">Ilex paraguariensis</name>
    <name type="common">yerba mate</name>
    <dbReference type="NCBI Taxonomy" id="185542"/>
    <lineage>
        <taxon>Eukaryota</taxon>
        <taxon>Viridiplantae</taxon>
        <taxon>Streptophyta</taxon>
        <taxon>Embryophyta</taxon>
        <taxon>Tracheophyta</taxon>
        <taxon>Spermatophyta</taxon>
        <taxon>Magnoliopsida</taxon>
        <taxon>eudicotyledons</taxon>
        <taxon>Gunneridae</taxon>
        <taxon>Pentapetalae</taxon>
        <taxon>asterids</taxon>
        <taxon>campanulids</taxon>
        <taxon>Aquifoliales</taxon>
        <taxon>Aquifoliaceae</taxon>
        <taxon>Ilex</taxon>
    </lineage>
</organism>
<keyword evidence="7" id="KW-0175">Coiled coil</keyword>
<dbReference type="SUPFAM" id="SSF52540">
    <property type="entry name" value="P-loop containing nucleoside triphosphate hydrolases"/>
    <property type="match status" value="1"/>
</dbReference>
<sequence length="933" mass="103984">MEMKSPSPCPNTVTVRRNPLRRARATPSSAVPLPISLASSSPSVPSDIPAFPSHDILSIDLPQNPKPDLATLPPSPKKDSLSENLKVYLRIRPLITHHESRKNAKNGDQTSKFKNAWPKNPRSKNISKAKVKKNSEICFTVNDSHSVTLCPPLAMQDVKRIKSEVYEGFSHVFSTDSSQNEVYEKMVNPMVEDFLRGKSGMLAALGPSGSGKTHTMFGSPREPGIVPLALCRIFSQTEGSGTQSSRTFYLSMFEIYSEKGKSERMLDLSQEGGDLFMQNSTIRGLHETIINDCQQAQSLIALGMIKRATAMTDSNNQSSRSQCIINIRSGSKKVDGEVDGQLNIASLTIVDLAGAEREKRTGNQGARLLESNFINNTSMVFGLCLRSLLEHQKNPKKPFQKHFQSSLILTVKSGEDDYLDASFLLRQAAPYMKIKFNSTEEQSNSIYNKRHIQTFPRIEQLKRMKFSGLEACVVGEGKVMEGTNFTKKVVEKIPREEVKPKKVMVPYRKIIHLEADDGVPLKEDCTEFDSERKNKIMQDFSKALWNVLKEYKKNLEVAEIEIHNLRESLTNEKARSFELENELKDFKLGCSCWKEASAAVSVIEAVGFVENISPESKGYQSYDVQQVNREASSLNLKESEQIDNDTVYDTNVRGIDVAIAASVGVESLEDQCCQTCENSIKNADDGEDFCEHSNGNFEDDEDLKDLKEVDRTNTQCDTEATDLKLKGFEEIDNEQSSDGIVRSSGVVTAPCVGAENYVERCCQNYRSSTENFDGGEDSIDLEDMRQEDSCSIDKRIGSGHLDSMVSSSHLHIILSDDTSSSLQNEESKKCLDPPIIFKDDVACAYVCDVEELEKEPLPCCKPINAEKPKRRLLPASSILLRDISGLDFEDDNDKSKVSRLKKKLAADETKRTQGSISLLRLLKQSSSSVVKLL</sequence>
<evidence type="ECO:0000313" key="10">
    <source>
        <dbReference type="EMBL" id="CAK9148301.1"/>
    </source>
</evidence>
<evidence type="ECO:0000256" key="3">
    <source>
        <dbReference type="ARBA" id="ARBA00022840"/>
    </source>
</evidence>
<keyword evidence="1 6" id="KW-0493">Microtubule</keyword>
<keyword evidence="4 5" id="KW-0505">Motor protein</keyword>
<dbReference type="PROSITE" id="PS50067">
    <property type="entry name" value="KINESIN_MOTOR_2"/>
    <property type="match status" value="1"/>
</dbReference>
<dbReference type="EMBL" id="CAUOFW020001726">
    <property type="protein sequence ID" value="CAK9148301.1"/>
    <property type="molecule type" value="Genomic_DNA"/>
</dbReference>
<dbReference type="InterPro" id="IPR019821">
    <property type="entry name" value="Kinesin_motor_CS"/>
</dbReference>
<feature type="coiled-coil region" evidence="7">
    <location>
        <begin position="548"/>
        <end position="582"/>
    </location>
</feature>
<name>A0ABC8RW20_9AQUA</name>
<dbReference type="InterPro" id="IPR001752">
    <property type="entry name" value="Kinesin_motor_dom"/>
</dbReference>
<comment type="similarity">
    <text evidence="5 6">Belongs to the TRAFAC class myosin-kinesin ATPase superfamily. Kinesin family.</text>
</comment>
<evidence type="ECO:0000259" key="9">
    <source>
        <dbReference type="PROSITE" id="PS50067"/>
    </source>
</evidence>
<accession>A0ABC8RW20</accession>
<evidence type="ECO:0000256" key="2">
    <source>
        <dbReference type="ARBA" id="ARBA00022741"/>
    </source>
</evidence>
<dbReference type="PROSITE" id="PS00411">
    <property type="entry name" value="KINESIN_MOTOR_1"/>
    <property type="match status" value="1"/>
</dbReference>
<dbReference type="InterPro" id="IPR027640">
    <property type="entry name" value="Kinesin-like_fam"/>
</dbReference>
<comment type="caution">
    <text evidence="10">The sequence shown here is derived from an EMBL/GenBank/DDBJ whole genome shotgun (WGS) entry which is preliminary data.</text>
</comment>
<gene>
    <name evidence="10" type="ORF">ILEXP_LOCUS16232</name>
</gene>
<feature type="binding site" evidence="5">
    <location>
        <begin position="206"/>
        <end position="213"/>
    </location>
    <ligand>
        <name>ATP</name>
        <dbReference type="ChEBI" id="CHEBI:30616"/>
    </ligand>
</feature>
<evidence type="ECO:0000256" key="5">
    <source>
        <dbReference type="PROSITE-ProRule" id="PRU00283"/>
    </source>
</evidence>
<evidence type="ECO:0000256" key="4">
    <source>
        <dbReference type="ARBA" id="ARBA00023175"/>
    </source>
</evidence>
<feature type="region of interest" description="Disordered" evidence="8">
    <location>
        <begin position="98"/>
        <end position="128"/>
    </location>
</feature>
<dbReference type="Pfam" id="PF00225">
    <property type="entry name" value="Kinesin"/>
    <property type="match status" value="1"/>
</dbReference>
<dbReference type="Gene3D" id="3.40.850.10">
    <property type="entry name" value="Kinesin motor domain"/>
    <property type="match status" value="1"/>
</dbReference>
<evidence type="ECO:0000313" key="11">
    <source>
        <dbReference type="Proteomes" id="UP001642360"/>
    </source>
</evidence>
<proteinExistence type="inferred from homology"/>
<dbReference type="InterPro" id="IPR036961">
    <property type="entry name" value="Kinesin_motor_dom_sf"/>
</dbReference>
<keyword evidence="2 5" id="KW-0547">Nucleotide-binding</keyword>
<dbReference type="GO" id="GO:0005874">
    <property type="term" value="C:microtubule"/>
    <property type="evidence" value="ECO:0007669"/>
    <property type="project" value="UniProtKB-KW"/>
</dbReference>
<feature type="compositionally biased region" description="Low complexity" evidence="8">
    <location>
        <begin position="27"/>
        <end position="49"/>
    </location>
</feature>
<evidence type="ECO:0000256" key="7">
    <source>
        <dbReference type="SAM" id="Coils"/>
    </source>
</evidence>
<keyword evidence="3 5" id="KW-0067">ATP-binding</keyword>